<dbReference type="EMBL" id="KL198061">
    <property type="protein sequence ID" value="KDQ11045.1"/>
    <property type="molecule type" value="Genomic_DNA"/>
</dbReference>
<dbReference type="AlphaFoldDB" id="A0A067M8L1"/>
<name>A0A067M8L1_BOTB1</name>
<gene>
    <name evidence="1" type="ORF">BOTBODRAFT_177530</name>
</gene>
<dbReference type="HOGENOM" id="CLU_1885437_0_0_1"/>
<organism evidence="1 2">
    <name type="scientific">Botryobasidium botryosum (strain FD-172 SS1)</name>
    <dbReference type="NCBI Taxonomy" id="930990"/>
    <lineage>
        <taxon>Eukaryota</taxon>
        <taxon>Fungi</taxon>
        <taxon>Dikarya</taxon>
        <taxon>Basidiomycota</taxon>
        <taxon>Agaricomycotina</taxon>
        <taxon>Agaricomycetes</taxon>
        <taxon>Cantharellales</taxon>
        <taxon>Botryobasidiaceae</taxon>
        <taxon>Botryobasidium</taxon>
    </lineage>
</organism>
<dbReference type="Proteomes" id="UP000027195">
    <property type="component" value="Unassembled WGS sequence"/>
</dbReference>
<evidence type="ECO:0000313" key="2">
    <source>
        <dbReference type="Proteomes" id="UP000027195"/>
    </source>
</evidence>
<protein>
    <submittedName>
        <fullName evidence="1">Uncharacterized protein</fullName>
    </submittedName>
</protein>
<evidence type="ECO:0000313" key="1">
    <source>
        <dbReference type="EMBL" id="KDQ11045.1"/>
    </source>
</evidence>
<dbReference type="InParanoid" id="A0A067M8L1"/>
<proteinExistence type="predicted"/>
<reference evidence="2" key="1">
    <citation type="journal article" date="2014" name="Proc. Natl. Acad. Sci. U.S.A.">
        <title>Extensive sampling of basidiomycete genomes demonstrates inadequacy of the white-rot/brown-rot paradigm for wood decay fungi.</title>
        <authorList>
            <person name="Riley R."/>
            <person name="Salamov A.A."/>
            <person name="Brown D.W."/>
            <person name="Nagy L.G."/>
            <person name="Floudas D."/>
            <person name="Held B.W."/>
            <person name="Levasseur A."/>
            <person name="Lombard V."/>
            <person name="Morin E."/>
            <person name="Otillar R."/>
            <person name="Lindquist E.A."/>
            <person name="Sun H."/>
            <person name="LaButti K.M."/>
            <person name="Schmutz J."/>
            <person name="Jabbour D."/>
            <person name="Luo H."/>
            <person name="Baker S.E."/>
            <person name="Pisabarro A.G."/>
            <person name="Walton J.D."/>
            <person name="Blanchette R.A."/>
            <person name="Henrissat B."/>
            <person name="Martin F."/>
            <person name="Cullen D."/>
            <person name="Hibbett D.S."/>
            <person name="Grigoriev I.V."/>
        </authorList>
    </citation>
    <scope>NUCLEOTIDE SEQUENCE [LARGE SCALE GENOMIC DNA]</scope>
    <source>
        <strain evidence="2">FD-172 SS1</strain>
    </source>
</reference>
<sequence length="135" mass="15371">MDLDSCSSHGNPHGTTARIRRAPFFNLAVAIWASTRSAFGMLNNARSYVRHPSHTLSVMDHRFLAIDGNYRLQQVTYTSEPTRHDIQPQQQRPNVSQVIGFIGYDVTCQYWNGRQSTMPNGKAEIQCEYVSLWPV</sequence>
<keyword evidence="2" id="KW-1185">Reference proteome</keyword>
<accession>A0A067M8L1</accession>